<dbReference type="Proteomes" id="UP000249229">
    <property type="component" value="Unassembled WGS sequence"/>
</dbReference>
<dbReference type="GO" id="GO:0004637">
    <property type="term" value="F:phosphoribosylamine-glycine ligase activity"/>
    <property type="evidence" value="ECO:0007669"/>
    <property type="project" value="UniProtKB-UniRule"/>
</dbReference>
<dbReference type="Gene3D" id="3.30.470.20">
    <property type="entry name" value="ATP-grasp fold, B domain"/>
    <property type="match status" value="1"/>
</dbReference>
<evidence type="ECO:0000256" key="13">
    <source>
        <dbReference type="ARBA" id="ARBA00042864"/>
    </source>
</evidence>
<dbReference type="SMART" id="SM01209">
    <property type="entry name" value="GARS_A"/>
    <property type="match status" value="1"/>
</dbReference>
<evidence type="ECO:0000256" key="3">
    <source>
        <dbReference type="ARBA" id="ARBA00005174"/>
    </source>
</evidence>
<evidence type="ECO:0000256" key="5">
    <source>
        <dbReference type="ARBA" id="ARBA00022598"/>
    </source>
</evidence>
<keyword evidence="9 15" id="KW-0067">ATP-binding</keyword>
<evidence type="ECO:0000256" key="8">
    <source>
        <dbReference type="ARBA" id="ARBA00022755"/>
    </source>
</evidence>
<dbReference type="SUPFAM" id="SSF51246">
    <property type="entry name" value="Rudiment single hybrid motif"/>
    <property type="match status" value="1"/>
</dbReference>
<dbReference type="FunFam" id="3.40.50.20:FF:000006">
    <property type="entry name" value="Phosphoribosylamine--glycine ligase, chloroplastic"/>
    <property type="match status" value="1"/>
</dbReference>
<protein>
    <recommendedName>
        <fullName evidence="4 14">Phosphoribosylamine--glycine ligase</fullName>
        <ecNumber evidence="4 14">6.3.4.13</ecNumber>
    </recommendedName>
    <alternativeName>
        <fullName evidence="14">GARS</fullName>
    </alternativeName>
    <alternativeName>
        <fullName evidence="12 14">Glycinamide ribonucleotide synthetase</fullName>
    </alternativeName>
    <alternativeName>
        <fullName evidence="13 14">Phosphoribosylglycinamide synthetase</fullName>
    </alternativeName>
</protein>
<comment type="pathway">
    <text evidence="3 14">Purine metabolism; IMP biosynthesis via de novo pathway; N(1)-(5-phospho-D-ribosyl)glycinamide from 5-phospho-alpha-D-ribose 1-diphosphate: step 2/2.</text>
</comment>
<keyword evidence="6" id="KW-0479">Metal-binding</keyword>
<evidence type="ECO:0000256" key="11">
    <source>
        <dbReference type="ARBA" id="ARBA00038345"/>
    </source>
</evidence>
<feature type="domain" description="ATP-grasp" evidence="16">
    <location>
        <begin position="107"/>
        <end position="308"/>
    </location>
</feature>
<keyword evidence="8 14" id="KW-0658">Purine biosynthesis</keyword>
<evidence type="ECO:0000313" key="17">
    <source>
        <dbReference type="EMBL" id="PZQ58503.1"/>
    </source>
</evidence>
<dbReference type="InterPro" id="IPR013815">
    <property type="entry name" value="ATP_grasp_subdomain_1"/>
</dbReference>
<name>A0A2W5QUL1_9SPHN</name>
<comment type="similarity">
    <text evidence="11 14">Belongs to the GARS family.</text>
</comment>
<dbReference type="GO" id="GO:0009113">
    <property type="term" value="P:purine nucleobase biosynthetic process"/>
    <property type="evidence" value="ECO:0007669"/>
    <property type="project" value="InterPro"/>
</dbReference>
<dbReference type="AlphaFoldDB" id="A0A2W5QUL1"/>
<dbReference type="InterPro" id="IPR020562">
    <property type="entry name" value="PRibGlycinamide_synth_N"/>
</dbReference>
<dbReference type="InterPro" id="IPR011761">
    <property type="entry name" value="ATP-grasp"/>
</dbReference>
<keyword evidence="7 15" id="KW-0547">Nucleotide-binding</keyword>
<dbReference type="Pfam" id="PF02843">
    <property type="entry name" value="GARS_C"/>
    <property type="match status" value="1"/>
</dbReference>
<evidence type="ECO:0000256" key="9">
    <source>
        <dbReference type="ARBA" id="ARBA00022840"/>
    </source>
</evidence>
<sequence>MNILLVGSGGREHALAWKLAQSPSLDTLFAAPGNPGIAAHATIAELDVTDHRAVVDFVRRHRIGLVVIGPEAPLVDGLADNVRSIGVPVFGPGREAARLEGSKGFTKDLCARVGIPTARYFRVTSRDGALACLDDFGETCVIKADGLAAGKGVVVAETRAEAEAAIADLYAHGPVAAVIEERLEGPEASLFVLSDGSSVAAFGSAQDHKRVGDGDTGPNTGGMGAYSPAAVLTPELEERALGEIVRPTIDALAAAGTPYVGVLYAGLMLTAQGPKLIEYNVRFGDPECQVLMMRFTGDLAALLLAVAEGRLADQPAPAFADDVALTVVMAANGYPAAPETGGEIRGLDAAQADGAVVFQAGTALHGERLVSSGGRVLAVTATGADVAAAQRAAYDAVAEIDFPTGFFRSDIGAKALADG</sequence>
<keyword evidence="10" id="KW-0464">Manganese</keyword>
<dbReference type="PANTHER" id="PTHR43472:SF1">
    <property type="entry name" value="PHOSPHORIBOSYLAMINE--GLYCINE LIGASE, CHLOROPLASTIC"/>
    <property type="match status" value="1"/>
</dbReference>
<dbReference type="Pfam" id="PF02844">
    <property type="entry name" value="GARS_N"/>
    <property type="match status" value="1"/>
</dbReference>
<evidence type="ECO:0000256" key="10">
    <source>
        <dbReference type="ARBA" id="ARBA00023211"/>
    </source>
</evidence>
<evidence type="ECO:0000256" key="2">
    <source>
        <dbReference type="ARBA" id="ARBA00001946"/>
    </source>
</evidence>
<evidence type="ECO:0000256" key="6">
    <source>
        <dbReference type="ARBA" id="ARBA00022723"/>
    </source>
</evidence>
<dbReference type="PANTHER" id="PTHR43472">
    <property type="entry name" value="PHOSPHORIBOSYLAMINE--GLYCINE LIGASE"/>
    <property type="match status" value="1"/>
</dbReference>
<dbReference type="FunFam" id="3.90.600.10:FF:000001">
    <property type="entry name" value="Trifunctional purine biosynthetic protein adenosine-3"/>
    <property type="match status" value="1"/>
</dbReference>
<dbReference type="GO" id="GO:0005524">
    <property type="term" value="F:ATP binding"/>
    <property type="evidence" value="ECO:0007669"/>
    <property type="project" value="UniProtKB-UniRule"/>
</dbReference>
<dbReference type="NCBIfam" id="TIGR00877">
    <property type="entry name" value="purD"/>
    <property type="match status" value="1"/>
</dbReference>
<comment type="cofactor">
    <cofactor evidence="2">
        <name>Mg(2+)</name>
        <dbReference type="ChEBI" id="CHEBI:18420"/>
    </cofactor>
</comment>
<dbReference type="InterPro" id="IPR020560">
    <property type="entry name" value="PRibGlycinamide_synth_C-dom"/>
</dbReference>
<keyword evidence="5 14" id="KW-0436">Ligase</keyword>
<organism evidence="17 18">
    <name type="scientific">Sphingomonas taxi</name>
    <dbReference type="NCBI Taxonomy" id="1549858"/>
    <lineage>
        <taxon>Bacteria</taxon>
        <taxon>Pseudomonadati</taxon>
        <taxon>Pseudomonadota</taxon>
        <taxon>Alphaproteobacteria</taxon>
        <taxon>Sphingomonadales</taxon>
        <taxon>Sphingomonadaceae</taxon>
        <taxon>Sphingomonas</taxon>
    </lineage>
</organism>
<dbReference type="Gene3D" id="3.30.1490.20">
    <property type="entry name" value="ATP-grasp fold, A domain"/>
    <property type="match status" value="1"/>
</dbReference>
<comment type="cofactor">
    <cofactor evidence="1">
        <name>Mn(2+)</name>
        <dbReference type="ChEBI" id="CHEBI:29035"/>
    </cofactor>
</comment>
<dbReference type="Gene3D" id="3.40.50.20">
    <property type="match status" value="1"/>
</dbReference>
<dbReference type="SMART" id="SM01210">
    <property type="entry name" value="GARS_C"/>
    <property type="match status" value="1"/>
</dbReference>
<dbReference type="UniPathway" id="UPA00074">
    <property type="reaction ID" value="UER00125"/>
</dbReference>
<dbReference type="SUPFAM" id="SSF56059">
    <property type="entry name" value="Glutathione synthetase ATP-binding domain-like"/>
    <property type="match status" value="1"/>
</dbReference>
<gene>
    <name evidence="14" type="primary">purD</name>
    <name evidence="17" type="ORF">DI544_13910</name>
</gene>
<dbReference type="InterPro" id="IPR011054">
    <property type="entry name" value="Rudment_hybrid_motif"/>
</dbReference>
<evidence type="ECO:0000256" key="14">
    <source>
        <dbReference type="HAMAP-Rule" id="MF_00138"/>
    </source>
</evidence>
<dbReference type="EMBL" id="QFQI01000016">
    <property type="protein sequence ID" value="PZQ58503.1"/>
    <property type="molecule type" value="Genomic_DNA"/>
</dbReference>
<dbReference type="EC" id="6.3.4.13" evidence="4 14"/>
<dbReference type="InterPro" id="IPR000115">
    <property type="entry name" value="PRibGlycinamide_synth"/>
</dbReference>
<evidence type="ECO:0000256" key="15">
    <source>
        <dbReference type="PROSITE-ProRule" id="PRU00409"/>
    </source>
</evidence>
<dbReference type="HAMAP" id="MF_00138">
    <property type="entry name" value="GARS"/>
    <property type="match status" value="1"/>
</dbReference>
<evidence type="ECO:0000259" key="16">
    <source>
        <dbReference type="PROSITE" id="PS50975"/>
    </source>
</evidence>
<dbReference type="InterPro" id="IPR020561">
    <property type="entry name" value="PRibGlycinamid_synth_ATP-grasp"/>
</dbReference>
<evidence type="ECO:0000313" key="18">
    <source>
        <dbReference type="Proteomes" id="UP000249229"/>
    </source>
</evidence>
<dbReference type="PROSITE" id="PS50975">
    <property type="entry name" value="ATP_GRASP"/>
    <property type="match status" value="1"/>
</dbReference>
<dbReference type="SUPFAM" id="SSF52440">
    <property type="entry name" value="PreATP-grasp domain"/>
    <property type="match status" value="1"/>
</dbReference>
<dbReference type="PROSITE" id="PS00184">
    <property type="entry name" value="GARS"/>
    <property type="match status" value="1"/>
</dbReference>
<comment type="caution">
    <text evidence="17">The sequence shown here is derived from an EMBL/GenBank/DDBJ whole genome shotgun (WGS) entry which is preliminary data.</text>
</comment>
<accession>A0A2W5QUL1</accession>
<proteinExistence type="inferred from homology"/>
<dbReference type="InterPro" id="IPR020559">
    <property type="entry name" value="PRibGlycinamide_synth_CS"/>
</dbReference>
<dbReference type="InterPro" id="IPR037123">
    <property type="entry name" value="PRibGlycinamide_synth_C_sf"/>
</dbReference>
<reference evidence="17 18" key="1">
    <citation type="submission" date="2017-08" db="EMBL/GenBank/DDBJ databases">
        <title>Infants hospitalized years apart are colonized by the same room-sourced microbial strains.</title>
        <authorList>
            <person name="Brooks B."/>
            <person name="Olm M.R."/>
            <person name="Firek B.A."/>
            <person name="Baker R."/>
            <person name="Thomas B.C."/>
            <person name="Morowitz M.J."/>
            <person name="Banfield J.F."/>
        </authorList>
    </citation>
    <scope>NUCLEOTIDE SEQUENCE [LARGE SCALE GENOMIC DNA]</scope>
    <source>
        <strain evidence="17">S2_005_001_R1_22</strain>
    </source>
</reference>
<evidence type="ECO:0000256" key="4">
    <source>
        <dbReference type="ARBA" id="ARBA00013255"/>
    </source>
</evidence>
<dbReference type="GO" id="GO:0046872">
    <property type="term" value="F:metal ion binding"/>
    <property type="evidence" value="ECO:0007669"/>
    <property type="project" value="UniProtKB-KW"/>
</dbReference>
<comment type="catalytic activity">
    <reaction evidence="14">
        <text>5-phospho-beta-D-ribosylamine + glycine + ATP = N(1)-(5-phospho-beta-D-ribosyl)glycinamide + ADP + phosphate + H(+)</text>
        <dbReference type="Rhea" id="RHEA:17453"/>
        <dbReference type="ChEBI" id="CHEBI:15378"/>
        <dbReference type="ChEBI" id="CHEBI:30616"/>
        <dbReference type="ChEBI" id="CHEBI:43474"/>
        <dbReference type="ChEBI" id="CHEBI:57305"/>
        <dbReference type="ChEBI" id="CHEBI:58681"/>
        <dbReference type="ChEBI" id="CHEBI:143788"/>
        <dbReference type="ChEBI" id="CHEBI:456216"/>
        <dbReference type="EC" id="6.3.4.13"/>
    </reaction>
</comment>
<evidence type="ECO:0000256" key="1">
    <source>
        <dbReference type="ARBA" id="ARBA00001936"/>
    </source>
</evidence>
<evidence type="ECO:0000256" key="7">
    <source>
        <dbReference type="ARBA" id="ARBA00022741"/>
    </source>
</evidence>
<dbReference type="Gene3D" id="3.90.600.10">
    <property type="entry name" value="Phosphoribosylglycinamide synthetase, C-terminal domain"/>
    <property type="match status" value="1"/>
</dbReference>
<evidence type="ECO:0000256" key="12">
    <source>
        <dbReference type="ARBA" id="ARBA00042242"/>
    </source>
</evidence>
<dbReference type="Pfam" id="PF01071">
    <property type="entry name" value="GARS_A"/>
    <property type="match status" value="1"/>
</dbReference>
<dbReference type="InterPro" id="IPR016185">
    <property type="entry name" value="PreATP-grasp_dom_sf"/>
</dbReference>
<dbReference type="GO" id="GO:0006189">
    <property type="term" value="P:'de novo' IMP biosynthetic process"/>
    <property type="evidence" value="ECO:0007669"/>
    <property type="project" value="UniProtKB-UniRule"/>
</dbReference>